<evidence type="ECO:0000313" key="7">
    <source>
        <dbReference type="EMBL" id="SEL61805.1"/>
    </source>
</evidence>
<feature type="transmembrane region" description="Helical" evidence="5">
    <location>
        <begin position="144"/>
        <end position="161"/>
    </location>
</feature>
<name>A0A1H7RNQ5_9GAMM</name>
<feature type="domain" description="GGDEF" evidence="6">
    <location>
        <begin position="263"/>
        <end position="398"/>
    </location>
</feature>
<reference evidence="7 8" key="1">
    <citation type="submission" date="2016-10" db="EMBL/GenBank/DDBJ databases">
        <authorList>
            <person name="de Groot N.N."/>
        </authorList>
    </citation>
    <scope>NUCLEOTIDE SEQUENCE [LARGE SCALE GENOMIC DNA]</scope>
    <source>
        <strain evidence="7 8">JCM 19513</strain>
    </source>
</reference>
<keyword evidence="5" id="KW-0812">Transmembrane</keyword>
<sequence>MLTRYHELLGDMSDNPFAQQLQAGFSLLRFQPRLEKLYRQYLAAAAVRQRRIAILLALTIWGMFVLSDFWRLRTLLVMEVWPSELYWIFYGRWLVFAGLAACVPVLLVTRLEYLSLQLTPLIILLGAWSIVVINLWYGELGFRYSLSGLILMVIAVFFPLGMTFQKSLLMALLLVVGSMAIGLLMAGSDFLPAFQLNSFYLLLAVLVCACGRYLHDYTQREQFLNRHLLNFLAERDSLTGLHNRRSLEFMVREWLQQAQSNHVLVGFCLFDIDHFKAYNDSCGHEAGDQVLKLVAQALSDGTRRPQDLAARLGGEEFAVAVYDTSADELLAQAEQLRARVEGLALQHPGLPGRQVVTMSVGVALSARDDNFTRLYQRTDEVLYAAKHAGRNRVVSAAEGR</sequence>
<dbReference type="CDD" id="cd01949">
    <property type="entry name" value="GGDEF"/>
    <property type="match status" value="1"/>
</dbReference>
<dbReference type="GO" id="GO:0043709">
    <property type="term" value="P:cell adhesion involved in single-species biofilm formation"/>
    <property type="evidence" value="ECO:0007669"/>
    <property type="project" value="TreeGrafter"/>
</dbReference>
<dbReference type="GO" id="GO:1902201">
    <property type="term" value="P:negative regulation of bacterial-type flagellum-dependent cell motility"/>
    <property type="evidence" value="ECO:0007669"/>
    <property type="project" value="TreeGrafter"/>
</dbReference>
<evidence type="ECO:0000256" key="4">
    <source>
        <dbReference type="ARBA" id="ARBA00034247"/>
    </source>
</evidence>
<dbReference type="InterPro" id="IPR050469">
    <property type="entry name" value="Diguanylate_Cyclase"/>
</dbReference>
<dbReference type="SUPFAM" id="SSF55073">
    <property type="entry name" value="Nucleotide cyclase"/>
    <property type="match status" value="1"/>
</dbReference>
<feature type="transmembrane region" description="Helical" evidence="5">
    <location>
        <begin position="90"/>
        <end position="109"/>
    </location>
</feature>
<dbReference type="GO" id="GO:0052621">
    <property type="term" value="F:diguanylate cyclase activity"/>
    <property type="evidence" value="ECO:0007669"/>
    <property type="project" value="UniProtKB-EC"/>
</dbReference>
<dbReference type="PANTHER" id="PTHR45138:SF9">
    <property type="entry name" value="DIGUANYLATE CYCLASE DGCM-RELATED"/>
    <property type="match status" value="1"/>
</dbReference>
<evidence type="ECO:0000259" key="6">
    <source>
        <dbReference type="PROSITE" id="PS50887"/>
    </source>
</evidence>
<feature type="transmembrane region" description="Helical" evidence="5">
    <location>
        <begin position="52"/>
        <end position="70"/>
    </location>
</feature>
<dbReference type="RefSeq" id="WP_074869944.1">
    <property type="nucleotide sequence ID" value="NZ_FOAS01000015.1"/>
</dbReference>
<proteinExistence type="predicted"/>
<evidence type="ECO:0000256" key="5">
    <source>
        <dbReference type="SAM" id="Phobius"/>
    </source>
</evidence>
<dbReference type="AlphaFoldDB" id="A0A1H7RNQ5"/>
<dbReference type="Gene3D" id="3.30.70.270">
    <property type="match status" value="1"/>
</dbReference>
<dbReference type="Proteomes" id="UP000185766">
    <property type="component" value="Unassembled WGS sequence"/>
</dbReference>
<accession>A0A1H7RNQ5</accession>
<dbReference type="PROSITE" id="PS50887">
    <property type="entry name" value="GGDEF"/>
    <property type="match status" value="1"/>
</dbReference>
<keyword evidence="5" id="KW-1133">Transmembrane helix</keyword>
<dbReference type="InterPro" id="IPR000160">
    <property type="entry name" value="GGDEF_dom"/>
</dbReference>
<dbReference type="EMBL" id="FOAS01000015">
    <property type="protein sequence ID" value="SEL61805.1"/>
    <property type="molecule type" value="Genomic_DNA"/>
</dbReference>
<feature type="transmembrane region" description="Helical" evidence="5">
    <location>
        <begin position="168"/>
        <end position="187"/>
    </location>
</feature>
<dbReference type="STRING" id="1429083.GCA_001885685_01190"/>
<dbReference type="InterPro" id="IPR043128">
    <property type="entry name" value="Rev_trsase/Diguanyl_cyclase"/>
</dbReference>
<organism evidence="7 8">
    <name type="scientific">Atopomonas hussainii</name>
    <dbReference type="NCBI Taxonomy" id="1429083"/>
    <lineage>
        <taxon>Bacteria</taxon>
        <taxon>Pseudomonadati</taxon>
        <taxon>Pseudomonadota</taxon>
        <taxon>Gammaproteobacteria</taxon>
        <taxon>Pseudomonadales</taxon>
        <taxon>Pseudomonadaceae</taxon>
        <taxon>Atopomonas</taxon>
    </lineage>
</organism>
<dbReference type="NCBIfam" id="TIGR00254">
    <property type="entry name" value="GGDEF"/>
    <property type="match status" value="1"/>
</dbReference>
<evidence type="ECO:0000256" key="1">
    <source>
        <dbReference type="ARBA" id="ARBA00001946"/>
    </source>
</evidence>
<protein>
    <recommendedName>
        <fullName evidence="3">diguanylate cyclase</fullName>
        <ecNumber evidence="3">2.7.7.65</ecNumber>
    </recommendedName>
</protein>
<dbReference type="GO" id="GO:0005886">
    <property type="term" value="C:plasma membrane"/>
    <property type="evidence" value="ECO:0007669"/>
    <property type="project" value="UniProtKB-SubCell"/>
</dbReference>
<dbReference type="Pfam" id="PF00990">
    <property type="entry name" value="GGDEF"/>
    <property type="match status" value="1"/>
</dbReference>
<comment type="cofactor">
    <cofactor evidence="1">
        <name>Mg(2+)</name>
        <dbReference type="ChEBI" id="CHEBI:18420"/>
    </cofactor>
</comment>
<keyword evidence="5" id="KW-0472">Membrane</keyword>
<feature type="transmembrane region" description="Helical" evidence="5">
    <location>
        <begin position="193"/>
        <end position="214"/>
    </location>
</feature>
<keyword evidence="8" id="KW-1185">Reference proteome</keyword>
<evidence type="ECO:0000313" key="8">
    <source>
        <dbReference type="Proteomes" id="UP000185766"/>
    </source>
</evidence>
<evidence type="ECO:0000256" key="2">
    <source>
        <dbReference type="ARBA" id="ARBA00004533"/>
    </source>
</evidence>
<dbReference type="PANTHER" id="PTHR45138">
    <property type="entry name" value="REGULATORY COMPONENTS OF SENSORY TRANSDUCTION SYSTEM"/>
    <property type="match status" value="1"/>
</dbReference>
<dbReference type="InterPro" id="IPR029787">
    <property type="entry name" value="Nucleotide_cyclase"/>
</dbReference>
<evidence type="ECO:0000256" key="3">
    <source>
        <dbReference type="ARBA" id="ARBA00012528"/>
    </source>
</evidence>
<comment type="catalytic activity">
    <reaction evidence="4">
        <text>2 GTP = 3',3'-c-di-GMP + 2 diphosphate</text>
        <dbReference type="Rhea" id="RHEA:24898"/>
        <dbReference type="ChEBI" id="CHEBI:33019"/>
        <dbReference type="ChEBI" id="CHEBI:37565"/>
        <dbReference type="ChEBI" id="CHEBI:58805"/>
        <dbReference type="EC" id="2.7.7.65"/>
    </reaction>
</comment>
<gene>
    <name evidence="7" type="ORF">SAMN05216214_11562</name>
</gene>
<dbReference type="EC" id="2.7.7.65" evidence="3"/>
<dbReference type="SMART" id="SM00267">
    <property type="entry name" value="GGDEF"/>
    <property type="match status" value="1"/>
</dbReference>
<comment type="subcellular location">
    <subcellularLocation>
        <location evidence="2">Cell inner membrane</location>
    </subcellularLocation>
</comment>
<dbReference type="FunFam" id="3.30.70.270:FF:000001">
    <property type="entry name" value="Diguanylate cyclase domain protein"/>
    <property type="match status" value="1"/>
</dbReference>
<feature type="transmembrane region" description="Helical" evidence="5">
    <location>
        <begin position="121"/>
        <end position="138"/>
    </location>
</feature>